<dbReference type="PANTHER" id="PTHR10894">
    <property type="entry name" value="NUCLEOLAR PROTEIN 5 NUCLEOLAR PROTEIN NOP5 NOP58"/>
    <property type="match status" value="1"/>
</dbReference>
<comment type="caution">
    <text evidence="11">The sequence shown here is derived from an EMBL/GenBank/DDBJ whole genome shotgun (WGS) entry which is preliminary data.</text>
</comment>
<sequence length="520" mass="57997">MSNLYILYEHAAGYGVFRVREFEEIGMLLPQVEASVSDISRFNSVVKLVGFSPFKTAVAALESINAISEGILPEDLQHFLDISIPKSGKKEKSTLGVGDPKLGAAITEALRIPCTHVGAVPEIIRGIRHHFPNLVKGFTAKSSAVAQLGLGHSYSRAKVKFNVHRVDNMIIQSIALLDQLDKDINTFSMRIREWYSYHFPELVKIVPENYTFARLAKFIKNRKELSEASLEGLEEIVMDSAKAQAILDASRSSMGMDISPVDLINIELFASRVIALADYRKQLAEYLRTKMGDIAPNLATLLGEQVGARLIAHAGSLTNLAKYPASTVQILGAEKALFRALKTRGNTPKYGLLFHSTFIGRAGAKNKGRISRYLANKCSIASRIDCFTEHPSNVFGTKLRQQVEDRLKFYETGDIPKKNIEVMREALEEVQQSIKVEKKKKKKRKHEAAESSLNGEINTTTEEQALQEPPKKKKKKNKQESEANSTLDSTNGDMNKTNDEQASEEPIKKKKKKSKKHQVE</sequence>
<evidence type="ECO:0000313" key="12">
    <source>
        <dbReference type="Proteomes" id="UP000801492"/>
    </source>
</evidence>
<dbReference type="AlphaFoldDB" id="A0A8K0DKE3"/>
<feature type="domain" description="Nop" evidence="10">
    <location>
        <begin position="294"/>
        <end position="412"/>
    </location>
</feature>
<dbReference type="GO" id="GO:0042254">
    <property type="term" value="P:ribosome biogenesis"/>
    <property type="evidence" value="ECO:0007669"/>
    <property type="project" value="UniProtKB-KW"/>
</dbReference>
<accession>A0A8K0DKE3</accession>
<dbReference type="Pfam" id="PF01798">
    <property type="entry name" value="Nop"/>
    <property type="match status" value="1"/>
</dbReference>
<dbReference type="InterPro" id="IPR012974">
    <property type="entry name" value="NOP58/56_N"/>
</dbReference>
<feature type="compositionally biased region" description="Polar residues" evidence="9">
    <location>
        <begin position="482"/>
        <end position="495"/>
    </location>
</feature>
<evidence type="ECO:0000259" key="10">
    <source>
        <dbReference type="PROSITE" id="PS51358"/>
    </source>
</evidence>
<dbReference type="Gene3D" id="1.10.246.90">
    <property type="entry name" value="Nop domain"/>
    <property type="match status" value="1"/>
</dbReference>
<comment type="similarity">
    <text evidence="2">Belongs to the NOP5/NOP56 family.</text>
</comment>
<dbReference type="SUPFAM" id="SSF89124">
    <property type="entry name" value="Nop domain"/>
    <property type="match status" value="1"/>
</dbReference>
<dbReference type="GO" id="GO:0032040">
    <property type="term" value="C:small-subunit processome"/>
    <property type="evidence" value="ECO:0007669"/>
    <property type="project" value="InterPro"/>
</dbReference>
<dbReference type="Gene3D" id="1.10.287.4070">
    <property type="match status" value="1"/>
</dbReference>
<proteinExistence type="inferred from homology"/>
<evidence type="ECO:0000256" key="6">
    <source>
        <dbReference type="ARBA" id="ARBA00041388"/>
    </source>
</evidence>
<dbReference type="InterPro" id="IPR002687">
    <property type="entry name" value="Nop_dom"/>
</dbReference>
<evidence type="ECO:0000256" key="4">
    <source>
        <dbReference type="ARBA" id="ARBA00023242"/>
    </source>
</evidence>
<dbReference type="InterPro" id="IPR045056">
    <property type="entry name" value="Nop56/Nop58"/>
</dbReference>
<evidence type="ECO:0000256" key="7">
    <source>
        <dbReference type="ARBA" id="ARBA00053627"/>
    </source>
</evidence>
<keyword evidence="12" id="KW-1185">Reference proteome</keyword>
<name>A0A8K0DKE3_IGNLU</name>
<feature type="region of interest" description="Disordered" evidence="9">
    <location>
        <begin position="436"/>
        <end position="520"/>
    </location>
</feature>
<evidence type="ECO:0000313" key="11">
    <source>
        <dbReference type="EMBL" id="KAF2905102.1"/>
    </source>
</evidence>
<evidence type="ECO:0000256" key="3">
    <source>
        <dbReference type="ARBA" id="ARBA00022517"/>
    </source>
</evidence>
<comment type="subunit">
    <text evidence="8">Part of a large pre-ribosomal ribonucleoprotein (RNP) complex, that consists of at least 62 ribosomal proteins, 45 nonribosomal proteins and both pre-rRNA and mature rRNA species. Within this complex directly interacts with TCOF1 in an RNA-independent manner. Core component of box C/D small nucleolar ribonucleoprotein (snoRNP) particles; the core proteins SNU13, NOP56, NOP58 and FBL or FBLL1 assemble stepwise onto the snoRNA. Interacts with NOP1 and NOP58. Interacts with NUFIP1, RUVBL1 and RUVBL2; RUVBL1:RUVBL2 seem to bridge the association of NOP56 with NUFIP1. Part of the small subunit (SSU) processome, composed of more than 70 proteins and the RNA chaperone small nucleolar RNA (snoRNA) U3. Interacts with NOP2 and FBL.</text>
</comment>
<keyword evidence="4" id="KW-0539">Nucleus</keyword>
<dbReference type="SMART" id="SM00931">
    <property type="entry name" value="NOSIC"/>
    <property type="match status" value="1"/>
</dbReference>
<evidence type="ECO:0000256" key="1">
    <source>
        <dbReference type="ARBA" id="ARBA00004604"/>
    </source>
</evidence>
<evidence type="ECO:0000256" key="2">
    <source>
        <dbReference type="ARBA" id="ARBA00009211"/>
    </source>
</evidence>
<protein>
    <recommendedName>
        <fullName evidence="5">Nucleolar protein 56</fullName>
    </recommendedName>
    <alternativeName>
        <fullName evidence="6">Nucleolar protein 5A</fullName>
    </alternativeName>
</protein>
<evidence type="ECO:0000256" key="5">
    <source>
        <dbReference type="ARBA" id="ARBA00040742"/>
    </source>
</evidence>
<evidence type="ECO:0000256" key="9">
    <source>
        <dbReference type="SAM" id="MobiDB-lite"/>
    </source>
</evidence>
<dbReference type="InterPro" id="IPR036070">
    <property type="entry name" value="Nop_dom_sf"/>
</dbReference>
<dbReference type="Proteomes" id="UP000801492">
    <property type="component" value="Unassembled WGS sequence"/>
</dbReference>
<dbReference type="InterPro" id="IPR012976">
    <property type="entry name" value="NOSIC"/>
</dbReference>
<gene>
    <name evidence="11" type="ORF">ILUMI_01086</name>
</gene>
<comment type="subcellular location">
    <subcellularLocation>
        <location evidence="1">Nucleus</location>
        <location evidence="1">Nucleolus</location>
    </subcellularLocation>
</comment>
<dbReference type="GO" id="GO:0030515">
    <property type="term" value="F:snoRNA binding"/>
    <property type="evidence" value="ECO:0007669"/>
    <property type="project" value="InterPro"/>
</dbReference>
<feature type="compositionally biased region" description="Polar residues" evidence="9">
    <location>
        <begin position="451"/>
        <end position="464"/>
    </location>
</feature>
<dbReference type="PANTHER" id="PTHR10894:SF0">
    <property type="entry name" value="NUCLEOLAR PROTEIN 56"/>
    <property type="match status" value="1"/>
</dbReference>
<keyword evidence="3" id="KW-0690">Ribosome biogenesis</keyword>
<reference evidence="11" key="1">
    <citation type="submission" date="2019-08" db="EMBL/GenBank/DDBJ databases">
        <title>The genome of the North American firefly Photinus pyralis.</title>
        <authorList>
            <consortium name="Photinus pyralis genome working group"/>
            <person name="Fallon T.R."/>
            <person name="Sander Lower S.E."/>
            <person name="Weng J.-K."/>
        </authorList>
    </citation>
    <scope>NUCLEOTIDE SEQUENCE</scope>
    <source>
        <strain evidence="11">TRF0915ILg1</strain>
        <tissue evidence="11">Whole body</tissue>
    </source>
</reference>
<comment type="function">
    <text evidence="7">Involved in the early to middle stages of 60S ribosomal subunit biogenesis. Required for the biogenesis of box C/D snoRNAs such U3, U8 and U14 snoRNAs. Part of the small subunit (SSU) processome, first precursor of the small eukaryotic ribosomal subunit. During the assembly of the SSU processome in the nucleolus, many ribosome biogenesis factors, an RNA chaperone and ribosomal proteins associate with the nascent pre-rRNA and work in concert to generate RNA folding, modifications, rearrangements and cleavage as well as targeted degradation of pre-ribosomal RNA by the RNA exosome. Core component of box C/D small nucleolar ribonucleoprotein (snoRNP) complexes that function in methylation of multiple sites on ribosomal RNAs (rRNAs) and messenger RNAs (mRNAs).</text>
</comment>
<dbReference type="FunFam" id="1.10.287.4070:FF:000002">
    <property type="entry name" value="Nucleolar protein 56"/>
    <property type="match status" value="1"/>
</dbReference>
<dbReference type="FunFam" id="1.10.246.90:FF:000001">
    <property type="entry name" value="Nucleolar protein 56"/>
    <property type="match status" value="1"/>
</dbReference>
<dbReference type="Pfam" id="PF08156">
    <property type="entry name" value="NOP5NT"/>
    <property type="match status" value="1"/>
</dbReference>
<dbReference type="PROSITE" id="PS51358">
    <property type="entry name" value="NOP"/>
    <property type="match status" value="1"/>
</dbReference>
<dbReference type="OrthoDB" id="6780543at2759"/>
<dbReference type="EMBL" id="VTPC01000605">
    <property type="protein sequence ID" value="KAF2905102.1"/>
    <property type="molecule type" value="Genomic_DNA"/>
</dbReference>
<evidence type="ECO:0000256" key="8">
    <source>
        <dbReference type="ARBA" id="ARBA00064370"/>
    </source>
</evidence>
<feature type="compositionally biased region" description="Basic residues" evidence="9">
    <location>
        <begin position="437"/>
        <end position="446"/>
    </location>
</feature>
<feature type="compositionally biased region" description="Basic residues" evidence="9">
    <location>
        <begin position="508"/>
        <end position="520"/>
    </location>
</feature>
<dbReference type="InterPro" id="IPR042239">
    <property type="entry name" value="Nop_C"/>
</dbReference>
<organism evidence="11 12">
    <name type="scientific">Ignelater luminosus</name>
    <name type="common">Cucubano</name>
    <name type="synonym">Pyrophorus luminosus</name>
    <dbReference type="NCBI Taxonomy" id="2038154"/>
    <lineage>
        <taxon>Eukaryota</taxon>
        <taxon>Metazoa</taxon>
        <taxon>Ecdysozoa</taxon>
        <taxon>Arthropoda</taxon>
        <taxon>Hexapoda</taxon>
        <taxon>Insecta</taxon>
        <taxon>Pterygota</taxon>
        <taxon>Neoptera</taxon>
        <taxon>Endopterygota</taxon>
        <taxon>Coleoptera</taxon>
        <taxon>Polyphaga</taxon>
        <taxon>Elateriformia</taxon>
        <taxon>Elateroidea</taxon>
        <taxon>Elateridae</taxon>
        <taxon>Agrypninae</taxon>
        <taxon>Pyrophorini</taxon>
        <taxon>Ignelater</taxon>
    </lineage>
</organism>
<dbReference type="GO" id="GO:0031428">
    <property type="term" value="C:box C/D methylation guide snoRNP complex"/>
    <property type="evidence" value="ECO:0007669"/>
    <property type="project" value="InterPro"/>
</dbReference>